<name>A0A0D8B6J3_9ACTN</name>
<evidence type="ECO:0000259" key="1">
    <source>
        <dbReference type="Pfam" id="PF12697"/>
    </source>
</evidence>
<dbReference type="Proteomes" id="UP000032545">
    <property type="component" value="Unassembled WGS sequence"/>
</dbReference>
<keyword evidence="3" id="KW-1185">Reference proteome</keyword>
<accession>A0A0D8B6J3</accession>
<dbReference type="InterPro" id="IPR029058">
    <property type="entry name" value="AB_hydrolase_fold"/>
</dbReference>
<feature type="domain" description="AB hydrolase-1" evidence="1">
    <location>
        <begin position="2"/>
        <end position="182"/>
    </location>
</feature>
<reference evidence="3" key="1">
    <citation type="submission" date="2015-02" db="EMBL/GenBank/DDBJ databases">
        <title>Draft Genome of Frankia sp. CpI1-S.</title>
        <authorList>
            <person name="Oshone R.T."/>
            <person name="Ngom M."/>
            <person name="Ghodhbane-Gtari F."/>
            <person name="Gtari M."/>
            <person name="Morris K."/>
            <person name="Thomas K."/>
            <person name="Sen A."/>
            <person name="Tisa L.S."/>
        </authorList>
    </citation>
    <scope>NUCLEOTIDE SEQUENCE [LARGE SCALE GENOMIC DNA]</scope>
    <source>
        <strain evidence="3">CpI1-S</strain>
    </source>
</reference>
<sequence>MLAPDLPLGDPATTYAERVRPALAALPVARTDDGDPIVVVGHSMGAAYAPLVSATLPAALTVLLCPGLGPLRAGFPWPPAGPDGVSVWDPSMAVAALYPRLEPERAWHFAARLRPMAPAADRYPLGRAERAALPTVVVCAADDEMFALETERDRARISLGVDPVEIPGGHLPMLTDPVGLAALLDGFLRRSAS</sequence>
<proteinExistence type="predicted"/>
<dbReference type="Gene3D" id="3.40.50.1820">
    <property type="entry name" value="alpha/beta hydrolase"/>
    <property type="match status" value="1"/>
</dbReference>
<dbReference type="EMBL" id="JYFN01000088">
    <property type="protein sequence ID" value="KJE19710.1"/>
    <property type="molecule type" value="Genomic_DNA"/>
</dbReference>
<dbReference type="SUPFAM" id="SSF53474">
    <property type="entry name" value="alpha/beta-Hydrolases"/>
    <property type="match status" value="1"/>
</dbReference>
<dbReference type="AlphaFoldDB" id="A0A0D8B6J3"/>
<dbReference type="InterPro" id="IPR000073">
    <property type="entry name" value="AB_hydrolase_1"/>
</dbReference>
<dbReference type="GO" id="GO:0016787">
    <property type="term" value="F:hydrolase activity"/>
    <property type="evidence" value="ECO:0007669"/>
    <property type="project" value="UniProtKB-KW"/>
</dbReference>
<organism evidence="2 3">
    <name type="scientific">Frankia torreyi</name>
    <dbReference type="NCBI Taxonomy" id="1856"/>
    <lineage>
        <taxon>Bacteria</taxon>
        <taxon>Bacillati</taxon>
        <taxon>Actinomycetota</taxon>
        <taxon>Actinomycetes</taxon>
        <taxon>Frankiales</taxon>
        <taxon>Frankiaceae</taxon>
        <taxon>Frankia</taxon>
    </lineage>
</organism>
<comment type="caution">
    <text evidence="2">The sequence shown here is derived from an EMBL/GenBank/DDBJ whole genome shotgun (WGS) entry which is preliminary data.</text>
</comment>
<evidence type="ECO:0000313" key="2">
    <source>
        <dbReference type="EMBL" id="KJE19710.1"/>
    </source>
</evidence>
<gene>
    <name evidence="2" type="ORF">FF36_06013</name>
</gene>
<reference evidence="2 3" key="2">
    <citation type="journal article" date="2016" name="Genome Announc.">
        <title>Permanent Draft Genome Sequences for Two Variants of Frankia sp. Strain CpI1, the First Frankia Strain Isolated from Root Nodules of Comptonia peregrina.</title>
        <authorList>
            <person name="Oshone R."/>
            <person name="Hurst S.G.IV."/>
            <person name="Abebe-Akele F."/>
            <person name="Simpson S."/>
            <person name="Morris K."/>
            <person name="Thomas W.K."/>
            <person name="Tisa L.S."/>
        </authorList>
    </citation>
    <scope>NUCLEOTIDE SEQUENCE [LARGE SCALE GENOMIC DNA]</scope>
    <source>
        <strain evidence="3">CpI1-S</strain>
    </source>
</reference>
<dbReference type="Pfam" id="PF12697">
    <property type="entry name" value="Abhydrolase_6"/>
    <property type="match status" value="1"/>
</dbReference>
<evidence type="ECO:0000313" key="3">
    <source>
        <dbReference type="Proteomes" id="UP000032545"/>
    </source>
</evidence>
<protein>
    <submittedName>
        <fullName evidence="2">Alpha/beta hydrolase family</fullName>
    </submittedName>
</protein>
<keyword evidence="2" id="KW-0378">Hydrolase</keyword>